<dbReference type="OrthoDB" id="8347338at2759"/>
<gene>
    <name evidence="1" type="ORF">AVEN_30709_1</name>
</gene>
<reference evidence="1 2" key="1">
    <citation type="journal article" date="2019" name="Sci. Rep.">
        <title>Orb-weaving spider Araneus ventricosus genome elucidates the spidroin gene catalogue.</title>
        <authorList>
            <person name="Kono N."/>
            <person name="Nakamura H."/>
            <person name="Ohtoshi R."/>
            <person name="Moran D.A.P."/>
            <person name="Shinohara A."/>
            <person name="Yoshida Y."/>
            <person name="Fujiwara M."/>
            <person name="Mori M."/>
            <person name="Tomita M."/>
            <person name="Arakawa K."/>
        </authorList>
    </citation>
    <scope>NUCLEOTIDE SEQUENCE [LARGE SCALE GENOMIC DNA]</scope>
</reference>
<comment type="caution">
    <text evidence="1">The sequence shown here is derived from an EMBL/GenBank/DDBJ whole genome shotgun (WGS) entry which is preliminary data.</text>
</comment>
<keyword evidence="2" id="KW-1185">Reference proteome</keyword>
<dbReference type="AlphaFoldDB" id="A0A4Y2IZ30"/>
<evidence type="ECO:0000313" key="1">
    <source>
        <dbReference type="EMBL" id="GBM82945.1"/>
    </source>
</evidence>
<evidence type="ECO:0000313" key="2">
    <source>
        <dbReference type="Proteomes" id="UP000499080"/>
    </source>
</evidence>
<proteinExistence type="predicted"/>
<protein>
    <submittedName>
        <fullName evidence="1">Uncharacterized protein</fullName>
    </submittedName>
</protein>
<organism evidence="1 2">
    <name type="scientific">Araneus ventricosus</name>
    <name type="common">Orbweaver spider</name>
    <name type="synonym">Epeira ventricosa</name>
    <dbReference type="NCBI Taxonomy" id="182803"/>
    <lineage>
        <taxon>Eukaryota</taxon>
        <taxon>Metazoa</taxon>
        <taxon>Ecdysozoa</taxon>
        <taxon>Arthropoda</taxon>
        <taxon>Chelicerata</taxon>
        <taxon>Arachnida</taxon>
        <taxon>Araneae</taxon>
        <taxon>Araneomorphae</taxon>
        <taxon>Entelegynae</taxon>
        <taxon>Araneoidea</taxon>
        <taxon>Araneidae</taxon>
        <taxon>Araneus</taxon>
    </lineage>
</organism>
<dbReference type="Proteomes" id="UP000499080">
    <property type="component" value="Unassembled WGS sequence"/>
</dbReference>
<name>A0A4Y2IZ30_ARAVE</name>
<dbReference type="EMBL" id="BGPR01003044">
    <property type="protein sequence ID" value="GBM82945.1"/>
    <property type="molecule type" value="Genomic_DNA"/>
</dbReference>
<accession>A0A4Y2IZ30</accession>
<sequence>MSQTKVRKLFKCLQYDFENVENDDLKDTDYCQNSQDVLSFLRENHRITIPELSEEGSISYGSIHSDRIFGYETCTCQYCAKTALCRSKRRLAFSCARSPSKG</sequence>